<evidence type="ECO:0000313" key="18">
    <source>
        <dbReference type="Proteomes" id="UP001195483"/>
    </source>
</evidence>
<dbReference type="InterPro" id="IPR023346">
    <property type="entry name" value="Lysozyme-like_dom_sf"/>
</dbReference>
<dbReference type="PROSITE" id="PS50126">
    <property type="entry name" value="S1"/>
    <property type="match status" value="1"/>
</dbReference>
<organism evidence="17 18">
    <name type="scientific">Potamilus streckersoni</name>
    <dbReference type="NCBI Taxonomy" id="2493646"/>
    <lineage>
        <taxon>Eukaryota</taxon>
        <taxon>Metazoa</taxon>
        <taxon>Spiralia</taxon>
        <taxon>Lophotrochozoa</taxon>
        <taxon>Mollusca</taxon>
        <taxon>Bivalvia</taxon>
        <taxon>Autobranchia</taxon>
        <taxon>Heteroconchia</taxon>
        <taxon>Palaeoheterodonta</taxon>
        <taxon>Unionida</taxon>
        <taxon>Unionoidea</taxon>
        <taxon>Unionidae</taxon>
        <taxon>Ambleminae</taxon>
        <taxon>Lampsilini</taxon>
        <taxon>Potamilus</taxon>
    </lineage>
</organism>
<dbReference type="Pfam" id="PF00912">
    <property type="entry name" value="Transgly"/>
    <property type="match status" value="1"/>
</dbReference>
<reference evidence="17" key="2">
    <citation type="journal article" date="2021" name="Genome Biol. Evol.">
        <title>Developing a high-quality reference genome for a parasitic bivalve with doubly uniparental inheritance (Bivalvia: Unionida).</title>
        <authorList>
            <person name="Smith C.H."/>
        </authorList>
    </citation>
    <scope>NUCLEOTIDE SEQUENCE</scope>
    <source>
        <strain evidence="17">CHS0354</strain>
        <tissue evidence="17">Mantle</tissue>
    </source>
</reference>
<evidence type="ECO:0000256" key="14">
    <source>
        <dbReference type="ARBA" id="ARBA00044770"/>
    </source>
</evidence>
<dbReference type="Proteomes" id="UP001195483">
    <property type="component" value="Unassembled WGS sequence"/>
</dbReference>
<evidence type="ECO:0000256" key="9">
    <source>
        <dbReference type="ARBA" id="ARBA00022984"/>
    </source>
</evidence>
<keyword evidence="6" id="KW-0812">Transmembrane</keyword>
<dbReference type="InterPro" id="IPR012338">
    <property type="entry name" value="Beta-lactam/transpept-like"/>
</dbReference>
<dbReference type="GO" id="GO:0008658">
    <property type="term" value="F:penicillin binding"/>
    <property type="evidence" value="ECO:0007669"/>
    <property type="project" value="InterPro"/>
</dbReference>
<dbReference type="GO" id="GO:0004180">
    <property type="term" value="F:carboxypeptidase activity"/>
    <property type="evidence" value="ECO:0007669"/>
    <property type="project" value="UniProtKB-KW"/>
</dbReference>
<dbReference type="InterPro" id="IPR003029">
    <property type="entry name" value="S1_domain"/>
</dbReference>
<evidence type="ECO:0000313" key="17">
    <source>
        <dbReference type="EMBL" id="KAK3584254.1"/>
    </source>
</evidence>
<dbReference type="Pfam" id="PF00905">
    <property type="entry name" value="Transpeptidase"/>
    <property type="match status" value="1"/>
</dbReference>
<evidence type="ECO:0000256" key="3">
    <source>
        <dbReference type="ARBA" id="ARBA00022670"/>
    </source>
</evidence>
<proteinExistence type="predicted"/>
<dbReference type="PANTHER" id="PTHR32282">
    <property type="entry name" value="BINDING PROTEIN TRANSPEPTIDASE, PUTATIVE-RELATED"/>
    <property type="match status" value="1"/>
</dbReference>
<evidence type="ECO:0000256" key="15">
    <source>
        <dbReference type="ARBA" id="ARBA00049902"/>
    </source>
</evidence>
<dbReference type="InterPro" id="IPR001460">
    <property type="entry name" value="PCN-bd_Tpept"/>
</dbReference>
<evidence type="ECO:0000256" key="8">
    <source>
        <dbReference type="ARBA" id="ARBA00022960"/>
    </source>
</evidence>
<evidence type="ECO:0000256" key="6">
    <source>
        <dbReference type="ARBA" id="ARBA00022692"/>
    </source>
</evidence>
<evidence type="ECO:0000256" key="7">
    <source>
        <dbReference type="ARBA" id="ARBA00022801"/>
    </source>
</evidence>
<protein>
    <recommendedName>
        <fullName evidence="14">peptidoglycan glycosyltransferase</fullName>
        <ecNumber evidence="14">2.4.99.28</ecNumber>
    </recommendedName>
</protein>
<dbReference type="Gene3D" id="1.10.3810.10">
    <property type="entry name" value="Biosynthetic peptidoglycan transglycosylase-like"/>
    <property type="match status" value="1"/>
</dbReference>
<evidence type="ECO:0000256" key="5">
    <source>
        <dbReference type="ARBA" id="ARBA00022679"/>
    </source>
</evidence>
<dbReference type="GO" id="GO:0008955">
    <property type="term" value="F:peptidoglycan glycosyltransferase activity"/>
    <property type="evidence" value="ECO:0007669"/>
    <property type="project" value="UniProtKB-EC"/>
</dbReference>
<keyword evidence="2" id="KW-0121">Carboxypeptidase</keyword>
<evidence type="ECO:0000256" key="4">
    <source>
        <dbReference type="ARBA" id="ARBA00022676"/>
    </source>
</evidence>
<dbReference type="InterPro" id="IPR050396">
    <property type="entry name" value="Glycosyltr_51/Transpeptidase"/>
</dbReference>
<keyword evidence="4" id="KW-0328">Glycosyltransferase</keyword>
<dbReference type="SUPFAM" id="SSF50249">
    <property type="entry name" value="Nucleic acid-binding proteins"/>
    <property type="match status" value="1"/>
</dbReference>
<reference evidence="17" key="3">
    <citation type="submission" date="2023-05" db="EMBL/GenBank/DDBJ databases">
        <authorList>
            <person name="Smith C.H."/>
        </authorList>
    </citation>
    <scope>NUCLEOTIDE SEQUENCE</scope>
    <source>
        <strain evidence="17">CHS0354</strain>
        <tissue evidence="17">Mantle</tissue>
    </source>
</reference>
<feature type="domain" description="S1 motif" evidence="16">
    <location>
        <begin position="226"/>
        <end position="298"/>
    </location>
</feature>
<keyword evidence="5" id="KW-0808">Transferase</keyword>
<keyword evidence="13" id="KW-0961">Cell wall biogenesis/degradation</keyword>
<dbReference type="EC" id="2.4.99.28" evidence="14"/>
<evidence type="ECO:0000256" key="1">
    <source>
        <dbReference type="ARBA" id="ARBA00004370"/>
    </source>
</evidence>
<dbReference type="InterPro" id="IPR001264">
    <property type="entry name" value="Glyco_trans_51"/>
</dbReference>
<dbReference type="InterPro" id="IPR012340">
    <property type="entry name" value="NA-bd_OB-fold"/>
</dbReference>
<keyword evidence="11" id="KW-0472">Membrane</keyword>
<keyword evidence="10" id="KW-1133">Transmembrane helix</keyword>
<evidence type="ECO:0000256" key="2">
    <source>
        <dbReference type="ARBA" id="ARBA00022645"/>
    </source>
</evidence>
<keyword evidence="7" id="KW-0378">Hydrolase</keyword>
<name>A0AAE0S358_9BIVA</name>
<dbReference type="EMBL" id="JAEAOA010002069">
    <property type="protein sequence ID" value="KAK3584254.1"/>
    <property type="molecule type" value="Genomic_DNA"/>
</dbReference>
<keyword evidence="3" id="KW-0645">Protease</keyword>
<evidence type="ECO:0000256" key="10">
    <source>
        <dbReference type="ARBA" id="ARBA00022989"/>
    </source>
</evidence>
<dbReference type="GO" id="GO:0016020">
    <property type="term" value="C:membrane"/>
    <property type="evidence" value="ECO:0007669"/>
    <property type="project" value="UniProtKB-SubCell"/>
</dbReference>
<dbReference type="GO" id="GO:0003676">
    <property type="term" value="F:nucleic acid binding"/>
    <property type="evidence" value="ECO:0007669"/>
    <property type="project" value="InterPro"/>
</dbReference>
<dbReference type="SUPFAM" id="SSF56601">
    <property type="entry name" value="beta-lactamase/transpeptidase-like"/>
    <property type="match status" value="1"/>
</dbReference>
<keyword evidence="18" id="KW-1185">Reference proteome</keyword>
<evidence type="ECO:0000256" key="11">
    <source>
        <dbReference type="ARBA" id="ARBA00023136"/>
    </source>
</evidence>
<keyword evidence="8" id="KW-0133">Cell shape</keyword>
<comment type="catalytic activity">
    <reaction evidence="15">
        <text>[GlcNAc-(1-&gt;4)-Mur2Ac(oyl-L-Ala-gamma-D-Glu-L-Lys-D-Ala-D-Ala)](n)-di-trans,octa-cis-undecaprenyl diphosphate + beta-D-GlcNAc-(1-&gt;4)-Mur2Ac(oyl-L-Ala-gamma-D-Glu-L-Lys-D-Ala-D-Ala)-di-trans,octa-cis-undecaprenyl diphosphate = [GlcNAc-(1-&gt;4)-Mur2Ac(oyl-L-Ala-gamma-D-Glu-L-Lys-D-Ala-D-Ala)](n+1)-di-trans,octa-cis-undecaprenyl diphosphate + di-trans,octa-cis-undecaprenyl diphosphate + H(+)</text>
        <dbReference type="Rhea" id="RHEA:23708"/>
        <dbReference type="Rhea" id="RHEA-COMP:9602"/>
        <dbReference type="Rhea" id="RHEA-COMP:9603"/>
        <dbReference type="ChEBI" id="CHEBI:15378"/>
        <dbReference type="ChEBI" id="CHEBI:58405"/>
        <dbReference type="ChEBI" id="CHEBI:60033"/>
        <dbReference type="ChEBI" id="CHEBI:78435"/>
        <dbReference type="EC" id="2.4.99.28"/>
    </reaction>
</comment>
<dbReference type="AlphaFoldDB" id="A0AAE0S358"/>
<keyword evidence="12" id="KW-0511">Multifunctional enzyme</keyword>
<comment type="caution">
    <text evidence="17">The sequence shown here is derived from an EMBL/GenBank/DDBJ whole genome shotgun (WGS) entry which is preliminary data.</text>
</comment>
<accession>A0AAE0S358</accession>
<dbReference type="SUPFAM" id="SSF53955">
    <property type="entry name" value="Lysozyme-like"/>
    <property type="match status" value="1"/>
</dbReference>
<dbReference type="CDD" id="cd00164">
    <property type="entry name" value="S1_like"/>
    <property type="match status" value="1"/>
</dbReference>
<dbReference type="GO" id="GO:0008360">
    <property type="term" value="P:regulation of cell shape"/>
    <property type="evidence" value="ECO:0007669"/>
    <property type="project" value="UniProtKB-KW"/>
</dbReference>
<dbReference type="Gene3D" id="3.40.710.10">
    <property type="entry name" value="DD-peptidase/beta-lactamase superfamily"/>
    <property type="match status" value="2"/>
</dbReference>
<evidence type="ECO:0000256" key="12">
    <source>
        <dbReference type="ARBA" id="ARBA00023268"/>
    </source>
</evidence>
<keyword evidence="9" id="KW-0573">Peptidoglycan synthesis</keyword>
<dbReference type="PANTHER" id="PTHR32282:SF27">
    <property type="entry name" value="PENICILLIN-BINDING PROTEIN 1A"/>
    <property type="match status" value="1"/>
</dbReference>
<dbReference type="InterPro" id="IPR036950">
    <property type="entry name" value="PBP_transglycosylase"/>
</dbReference>
<dbReference type="GO" id="GO:0071555">
    <property type="term" value="P:cell wall organization"/>
    <property type="evidence" value="ECO:0007669"/>
    <property type="project" value="UniProtKB-KW"/>
</dbReference>
<evidence type="ECO:0000256" key="13">
    <source>
        <dbReference type="ARBA" id="ARBA00023316"/>
    </source>
</evidence>
<reference evidence="17" key="1">
    <citation type="journal article" date="2021" name="Genome Biol. Evol.">
        <title>A High-Quality Reference Genome for a Parasitic Bivalve with Doubly Uniparental Inheritance (Bivalvia: Unionida).</title>
        <authorList>
            <person name="Smith C.H."/>
        </authorList>
    </citation>
    <scope>NUCLEOTIDE SEQUENCE</scope>
    <source>
        <strain evidence="17">CHS0354</strain>
    </source>
</reference>
<sequence>MQSGRIVEGASTITQQTAKLFFLTPEKNREKFFKEEILELYLNKAYFGRHSRGIEGAASVYFDKPAKNLTLDQTALLIGLLKAPSALSPVRNPDGAKDRRNLVLQLMFRNGFITEAQLKESSAAEITIAPTKSNFYPEAEYYVEEIRRLLNANLSDKDDANTAGYRVYTYMDIDMQITAHNSLRKGLEELQQRKGFVKPSKNIAKNGSIAQEDIDALVAENEYEIGDEVAGVVTAVHDDRLEISLGINDFGYVSGESMQWALSGKNANLGNIIKIGDTARFIIQNYDEAKSAFRLQWYTEPSANGGFMAMNPYNGEVYAMIGGYKFFGSQYNRVTQSQRQPGSAFKPILYAAALDNGFTPASILNDNPTHLKKMMQSGVPRITAGFSPDLPHFATRLFTVKTSPLSDCCRILV</sequence>
<dbReference type="GO" id="GO:0006508">
    <property type="term" value="P:proteolysis"/>
    <property type="evidence" value="ECO:0007669"/>
    <property type="project" value="UniProtKB-KW"/>
</dbReference>
<evidence type="ECO:0000259" key="16">
    <source>
        <dbReference type="PROSITE" id="PS50126"/>
    </source>
</evidence>
<comment type="subcellular location">
    <subcellularLocation>
        <location evidence="1">Membrane</location>
    </subcellularLocation>
</comment>
<gene>
    <name evidence="17" type="ORF">CHS0354_035335</name>
</gene>